<comment type="caution">
    <text evidence="12">The sequence shown here is derived from an EMBL/GenBank/DDBJ whole genome shotgun (WGS) entry which is preliminary data.</text>
</comment>
<keyword evidence="13" id="KW-1185">Reference proteome</keyword>
<keyword evidence="4 10" id="KW-0479">Metal-binding</keyword>
<dbReference type="EMBL" id="NWUJ01000007">
    <property type="protein sequence ID" value="PFH34347.1"/>
    <property type="molecule type" value="Genomic_DNA"/>
</dbReference>
<dbReference type="KEGG" id="bbes:BESB_074990"/>
<feature type="region of interest" description="Disordered" evidence="11">
    <location>
        <begin position="97"/>
        <end position="128"/>
    </location>
</feature>
<dbReference type="PANTHER" id="PTHR12743:SF0">
    <property type="entry name" value="HOLOCYTOCHROME C-TYPE SYNTHASE"/>
    <property type="match status" value="1"/>
</dbReference>
<accession>A0A2A9MFF6</accession>
<sequence>MQVSSAAGSSEPGCPQGKLPGCPVSGASPDSAAKQGCPYGHGASEPSVPSEASASSSKSSCPVRHGSAFPASRGSAALPDESPVKYQPARKSFFSFFSSSSSSSSTSCPYGMDETDEAAGSSKGAQIEVPVGLSDARERSTIPSVTGENWNYPSEKQFYRVTRLKGHTVSPDDMPAIVAIHNAVNEQTWVEILRYEAFHQRECDKPKLARFVGQPDSLTLKARMKHFLGYERPFDRHDWLIDRCGTQVRYLIDFYDGRATPEDEASGKVAIYIDARPDLLSKHGLLDRAKMFLVKKGLWQQ</sequence>
<comment type="similarity">
    <text evidence="2 10">Belongs to the cytochrome c-type heme lyase family.</text>
</comment>
<dbReference type="RefSeq" id="XP_029218356.1">
    <property type="nucleotide sequence ID" value="XM_029365872.1"/>
</dbReference>
<evidence type="ECO:0000313" key="12">
    <source>
        <dbReference type="EMBL" id="PFH34347.1"/>
    </source>
</evidence>
<comment type="function">
    <text evidence="10">Lyase that catalyzes the covalent linking of the heme group to the cytochrome C apoprotein to produce the mature functional cytochrome.</text>
</comment>
<protein>
    <recommendedName>
        <fullName evidence="10">Holocytochrome c-type synthase</fullName>
        <ecNumber evidence="10">4.4.1.17</ecNumber>
    </recommendedName>
</protein>
<dbReference type="GO" id="GO:0005743">
    <property type="term" value="C:mitochondrial inner membrane"/>
    <property type="evidence" value="ECO:0007669"/>
    <property type="project" value="UniProtKB-SubCell"/>
</dbReference>
<keyword evidence="5 10" id="KW-0999">Mitochondrion inner membrane</keyword>
<keyword evidence="3 10" id="KW-0349">Heme</keyword>
<dbReference type="Pfam" id="PF01265">
    <property type="entry name" value="Cyto_heme_lyase"/>
    <property type="match status" value="1"/>
</dbReference>
<dbReference type="PROSITE" id="PS00822">
    <property type="entry name" value="CYTO_HEME_LYASE_2"/>
    <property type="match status" value="1"/>
</dbReference>
<dbReference type="GO" id="GO:0004408">
    <property type="term" value="F:holocytochrome-c synthase activity"/>
    <property type="evidence" value="ECO:0007669"/>
    <property type="project" value="UniProtKB-EC"/>
</dbReference>
<evidence type="ECO:0000256" key="5">
    <source>
        <dbReference type="ARBA" id="ARBA00022792"/>
    </source>
</evidence>
<evidence type="ECO:0000313" key="13">
    <source>
        <dbReference type="Proteomes" id="UP000224006"/>
    </source>
</evidence>
<feature type="region of interest" description="Disordered" evidence="11">
    <location>
        <begin position="1"/>
        <end position="83"/>
    </location>
</feature>
<evidence type="ECO:0000256" key="8">
    <source>
        <dbReference type="ARBA" id="ARBA00023136"/>
    </source>
</evidence>
<dbReference type="Proteomes" id="UP000224006">
    <property type="component" value="Unassembled WGS sequence"/>
</dbReference>
<dbReference type="PANTHER" id="PTHR12743">
    <property type="entry name" value="CYTOCHROME C1 HEME LYASE"/>
    <property type="match status" value="1"/>
</dbReference>
<dbReference type="GO" id="GO:0046872">
    <property type="term" value="F:metal ion binding"/>
    <property type="evidence" value="ECO:0007669"/>
    <property type="project" value="UniProtKB-KW"/>
</dbReference>
<comment type="subcellular location">
    <subcellularLocation>
        <location evidence="1 10">Mitochondrion inner membrane</location>
    </subcellularLocation>
</comment>
<evidence type="ECO:0000256" key="11">
    <source>
        <dbReference type="SAM" id="MobiDB-lite"/>
    </source>
</evidence>
<evidence type="ECO:0000256" key="10">
    <source>
        <dbReference type="RuleBase" id="RU363130"/>
    </source>
</evidence>
<evidence type="ECO:0000256" key="9">
    <source>
        <dbReference type="ARBA" id="ARBA00023239"/>
    </source>
</evidence>
<evidence type="ECO:0000256" key="3">
    <source>
        <dbReference type="ARBA" id="ARBA00022617"/>
    </source>
</evidence>
<gene>
    <name evidence="12" type="ORF">BESB_074990</name>
</gene>
<reference evidence="12 13" key="1">
    <citation type="submission" date="2017-09" db="EMBL/GenBank/DDBJ databases">
        <title>Genome sequencing of Besnoitia besnoiti strain Bb-Ger1.</title>
        <authorList>
            <person name="Schares G."/>
            <person name="Venepally P."/>
            <person name="Lorenzi H.A."/>
        </authorList>
    </citation>
    <scope>NUCLEOTIDE SEQUENCE [LARGE SCALE GENOMIC DNA]</scope>
    <source>
        <strain evidence="12 13">Bb-Ger1</strain>
    </source>
</reference>
<keyword evidence="6 10" id="KW-0408">Iron</keyword>
<feature type="compositionally biased region" description="Low complexity" evidence="11">
    <location>
        <begin position="43"/>
        <end position="60"/>
    </location>
</feature>
<comment type="catalytic activity">
    <reaction evidence="10">
        <text>holo-[cytochrome c] = apo-[cytochrome c] + heme b</text>
        <dbReference type="Rhea" id="RHEA:22648"/>
        <dbReference type="Rhea" id="RHEA-COMP:10725"/>
        <dbReference type="Rhea" id="RHEA-COMP:10726"/>
        <dbReference type="ChEBI" id="CHEBI:29950"/>
        <dbReference type="ChEBI" id="CHEBI:60344"/>
        <dbReference type="ChEBI" id="CHEBI:83739"/>
        <dbReference type="EC" id="4.4.1.17"/>
    </reaction>
</comment>
<keyword evidence="9 10" id="KW-0456">Lyase</keyword>
<dbReference type="OrthoDB" id="4243at2759"/>
<proteinExistence type="inferred from homology"/>
<dbReference type="EC" id="4.4.1.17" evidence="10"/>
<evidence type="ECO:0000256" key="1">
    <source>
        <dbReference type="ARBA" id="ARBA00004273"/>
    </source>
</evidence>
<dbReference type="AlphaFoldDB" id="A0A2A9MFF6"/>
<evidence type="ECO:0000256" key="4">
    <source>
        <dbReference type="ARBA" id="ARBA00022723"/>
    </source>
</evidence>
<feature type="compositionally biased region" description="Low complexity" evidence="11">
    <location>
        <begin position="97"/>
        <end position="107"/>
    </location>
</feature>
<dbReference type="VEuPathDB" id="ToxoDB:BESB_074990"/>
<name>A0A2A9MFF6_BESBE</name>
<keyword evidence="7 10" id="KW-0496">Mitochondrion</keyword>
<organism evidence="12 13">
    <name type="scientific">Besnoitia besnoiti</name>
    <name type="common">Apicomplexan protozoan</name>
    <dbReference type="NCBI Taxonomy" id="94643"/>
    <lineage>
        <taxon>Eukaryota</taxon>
        <taxon>Sar</taxon>
        <taxon>Alveolata</taxon>
        <taxon>Apicomplexa</taxon>
        <taxon>Conoidasida</taxon>
        <taxon>Coccidia</taxon>
        <taxon>Eucoccidiorida</taxon>
        <taxon>Eimeriorina</taxon>
        <taxon>Sarcocystidae</taxon>
        <taxon>Besnoitia</taxon>
    </lineage>
</organism>
<dbReference type="InterPro" id="IPR000511">
    <property type="entry name" value="Holocyt_c/c1_synthase"/>
</dbReference>
<keyword evidence="8 10" id="KW-0472">Membrane</keyword>
<dbReference type="GeneID" id="40312425"/>
<evidence type="ECO:0000256" key="6">
    <source>
        <dbReference type="ARBA" id="ARBA00023004"/>
    </source>
</evidence>
<evidence type="ECO:0000256" key="2">
    <source>
        <dbReference type="ARBA" id="ARBA00007255"/>
    </source>
</evidence>
<dbReference type="STRING" id="94643.A0A2A9MFF6"/>
<evidence type="ECO:0000256" key="7">
    <source>
        <dbReference type="ARBA" id="ARBA00023128"/>
    </source>
</evidence>